<accession>A0ABM9NFC5</accession>
<organism evidence="1 2">
    <name type="scientific">Candidatus Methylocalor cossyra</name>
    <dbReference type="NCBI Taxonomy" id="3108543"/>
    <lineage>
        <taxon>Bacteria</taxon>
        <taxon>Pseudomonadati</taxon>
        <taxon>Pseudomonadota</taxon>
        <taxon>Gammaproteobacteria</taxon>
        <taxon>Methylococcales</taxon>
        <taxon>Methylococcaceae</taxon>
        <taxon>Candidatus Methylocalor</taxon>
    </lineage>
</organism>
<dbReference type="EMBL" id="OZ026884">
    <property type="protein sequence ID" value="CAL1239309.1"/>
    <property type="molecule type" value="Genomic_DNA"/>
</dbReference>
<dbReference type="Proteomes" id="UP001497493">
    <property type="component" value="Chromosome"/>
</dbReference>
<reference evidence="1 2" key="1">
    <citation type="submission" date="2024-04" db="EMBL/GenBank/DDBJ databases">
        <authorList>
            <person name="Cremers G."/>
        </authorList>
    </citation>
    <scope>NUCLEOTIDE SEQUENCE [LARGE SCALE GENOMIC DNA]</scope>
    <source>
        <strain evidence="1">MeCH1-AG</strain>
    </source>
</reference>
<name>A0ABM9NFC5_9GAMM</name>
<evidence type="ECO:0008006" key="3">
    <source>
        <dbReference type="Google" id="ProtNLM"/>
    </source>
</evidence>
<protein>
    <recommendedName>
        <fullName evidence="3">Ig-like domain-containing protein</fullName>
    </recommendedName>
</protein>
<keyword evidence="2" id="KW-1185">Reference proteome</keyword>
<proteinExistence type="predicted"/>
<gene>
    <name evidence="1" type="ORF">MECH1_V1_0533</name>
</gene>
<sequence length="73" mass="7802">MGSAADIARGEYAELQCTASEYSAVHETSITLWIGTSSYALSGSLPSWPPRRQVLSSSAGMFPSWGHPPFTPI</sequence>
<evidence type="ECO:0000313" key="1">
    <source>
        <dbReference type="EMBL" id="CAL1239309.1"/>
    </source>
</evidence>
<evidence type="ECO:0000313" key="2">
    <source>
        <dbReference type="Proteomes" id="UP001497493"/>
    </source>
</evidence>